<dbReference type="Pfam" id="PF13855">
    <property type="entry name" value="LRR_8"/>
    <property type="match status" value="2"/>
</dbReference>
<evidence type="ECO:0000256" key="3">
    <source>
        <dbReference type="ARBA" id="ARBA00022737"/>
    </source>
</evidence>
<keyword evidence="3" id="KW-0677">Repeat</keyword>
<name>A0A9J6C5C4_POLVA</name>
<evidence type="ECO:0000313" key="6">
    <source>
        <dbReference type="EMBL" id="KAG5677048.1"/>
    </source>
</evidence>
<dbReference type="GO" id="GO:0005615">
    <property type="term" value="C:extracellular space"/>
    <property type="evidence" value="ECO:0007669"/>
    <property type="project" value="TreeGrafter"/>
</dbReference>
<dbReference type="PANTHER" id="PTHR24373">
    <property type="entry name" value="SLIT RELATED LEUCINE-RICH REPEAT NEURONAL PROTEIN"/>
    <property type="match status" value="1"/>
</dbReference>
<organism evidence="6 7">
    <name type="scientific">Polypedilum vanderplanki</name>
    <name type="common">Sleeping chironomid midge</name>
    <dbReference type="NCBI Taxonomy" id="319348"/>
    <lineage>
        <taxon>Eukaryota</taxon>
        <taxon>Metazoa</taxon>
        <taxon>Ecdysozoa</taxon>
        <taxon>Arthropoda</taxon>
        <taxon>Hexapoda</taxon>
        <taxon>Insecta</taxon>
        <taxon>Pterygota</taxon>
        <taxon>Neoptera</taxon>
        <taxon>Endopterygota</taxon>
        <taxon>Diptera</taxon>
        <taxon>Nematocera</taxon>
        <taxon>Chironomoidea</taxon>
        <taxon>Chironomidae</taxon>
        <taxon>Chironominae</taxon>
        <taxon>Polypedilum</taxon>
        <taxon>Polypedilum</taxon>
    </lineage>
</organism>
<keyword evidence="7" id="KW-1185">Reference proteome</keyword>
<dbReference type="InterPro" id="IPR050328">
    <property type="entry name" value="Dev_Immune_Receptor"/>
</dbReference>
<feature type="chain" id="PRO_5039905518" evidence="5">
    <location>
        <begin position="20"/>
        <end position="582"/>
    </location>
</feature>
<keyword evidence="1" id="KW-0433">Leucine-rich repeat</keyword>
<reference evidence="6" key="1">
    <citation type="submission" date="2021-03" db="EMBL/GenBank/DDBJ databases">
        <title>Chromosome level genome of the anhydrobiotic midge Polypedilum vanderplanki.</title>
        <authorList>
            <person name="Yoshida Y."/>
            <person name="Kikawada T."/>
            <person name="Gusev O."/>
        </authorList>
    </citation>
    <scope>NUCLEOTIDE SEQUENCE</scope>
    <source>
        <strain evidence="6">NIAS01</strain>
        <tissue evidence="6">Whole body or cell culture</tissue>
    </source>
</reference>
<evidence type="ECO:0000256" key="5">
    <source>
        <dbReference type="SAM" id="SignalP"/>
    </source>
</evidence>
<dbReference type="AlphaFoldDB" id="A0A9J6C5C4"/>
<dbReference type="PANTHER" id="PTHR24373:SF370">
    <property type="entry name" value="FISH-LIPS, ISOFORM E"/>
    <property type="match status" value="1"/>
</dbReference>
<dbReference type="SUPFAM" id="SSF52058">
    <property type="entry name" value="L domain-like"/>
    <property type="match status" value="2"/>
</dbReference>
<evidence type="ECO:0000256" key="4">
    <source>
        <dbReference type="SAM" id="Coils"/>
    </source>
</evidence>
<dbReference type="Proteomes" id="UP001107558">
    <property type="component" value="Chromosome 2"/>
</dbReference>
<keyword evidence="4" id="KW-0175">Coiled coil</keyword>
<evidence type="ECO:0000256" key="1">
    <source>
        <dbReference type="ARBA" id="ARBA00022614"/>
    </source>
</evidence>
<evidence type="ECO:0000256" key="2">
    <source>
        <dbReference type="ARBA" id="ARBA00022729"/>
    </source>
</evidence>
<keyword evidence="2 5" id="KW-0732">Signal</keyword>
<dbReference type="PROSITE" id="PS51450">
    <property type="entry name" value="LRR"/>
    <property type="match status" value="1"/>
</dbReference>
<dbReference type="EMBL" id="JADBJN010000002">
    <property type="protein sequence ID" value="KAG5677048.1"/>
    <property type="molecule type" value="Genomic_DNA"/>
</dbReference>
<dbReference type="Gene3D" id="3.80.10.10">
    <property type="entry name" value="Ribonuclease Inhibitor"/>
    <property type="match status" value="2"/>
</dbReference>
<evidence type="ECO:0000313" key="7">
    <source>
        <dbReference type="Proteomes" id="UP001107558"/>
    </source>
</evidence>
<dbReference type="InterPro" id="IPR032675">
    <property type="entry name" value="LRR_dom_sf"/>
</dbReference>
<dbReference type="InterPro" id="IPR003591">
    <property type="entry name" value="Leu-rich_rpt_typical-subtyp"/>
</dbReference>
<gene>
    <name evidence="6" type="ORF">PVAND_006832</name>
</gene>
<feature type="signal peptide" evidence="5">
    <location>
        <begin position="1"/>
        <end position="19"/>
    </location>
</feature>
<dbReference type="SMART" id="SM00369">
    <property type="entry name" value="LRR_TYP"/>
    <property type="match status" value="6"/>
</dbReference>
<dbReference type="OrthoDB" id="694479at2759"/>
<proteinExistence type="predicted"/>
<dbReference type="InterPro" id="IPR001611">
    <property type="entry name" value="Leu-rich_rpt"/>
</dbReference>
<dbReference type="GO" id="GO:0031012">
    <property type="term" value="C:extracellular matrix"/>
    <property type="evidence" value="ECO:0007669"/>
    <property type="project" value="TreeGrafter"/>
</dbReference>
<sequence length="582" mass="67704">MICLQILIICLIYVPKSLSIVITCDYKNADVGYSHFFTCEVSKPPLDTSHSKFIESAFGFPLNTDRNEVKQFYTEYVNAINFPVDLNTIFNSLEIIRMWKSNVKFLEPMDLRNLKNLRILDLEENELEVIQTTLFIYNPHLTEIYLQKNKIKFIASRVFNAPYLLVLNLKENICVDQNAKNNLEITRLRQQIEENCSAPEFLLKKNSILISAQIDCNFSLNNTLSKNDILKVENKNLSNSLSMCDAKNENLKQEIVSRNKQIQKNSNEMRRIENDLKSKTESIDELILENVKLTNVIRNSNQRLLEIEKVVGMSNASCLQSDSISSLEVSKMRYENDKLRRENLILKAFKEDAEREYRSVKLKCLFVNWNGIYSCQSNKFKVKIDDAEIEKVDGVHYLRKTNYDVKKLFIHSNLDVNTIFLPINIGATFQKIESIFAINCNLASIKSENFDNMMSLKELNLNYNSIQEIPYDAFIYPENLEKLSIAFNQINVLHKNTFDHLINLRYLVLNNNKMQKLSSDTFKSNRKLEIIFLQNNEINFIASRQFTNLHQLAIINLKNNTCIDDEIKNFNNVNEKITSICS</sequence>
<accession>A0A9J6C5C4</accession>
<comment type="caution">
    <text evidence="6">The sequence shown here is derived from an EMBL/GenBank/DDBJ whole genome shotgun (WGS) entry which is preliminary data.</text>
</comment>
<protein>
    <submittedName>
        <fullName evidence="6">Uncharacterized protein</fullName>
    </submittedName>
</protein>
<feature type="coiled-coil region" evidence="4">
    <location>
        <begin position="234"/>
        <end position="303"/>
    </location>
</feature>